<dbReference type="Proteomes" id="UP000291933">
    <property type="component" value="Unassembled WGS sequence"/>
</dbReference>
<evidence type="ECO:0000259" key="2">
    <source>
        <dbReference type="Pfam" id="PF00561"/>
    </source>
</evidence>
<dbReference type="OrthoDB" id="63519at2"/>
<protein>
    <submittedName>
        <fullName evidence="3">Alpha/beta fold hydrolase</fullName>
    </submittedName>
</protein>
<keyword evidence="4" id="KW-1185">Reference proteome</keyword>
<dbReference type="Pfam" id="PF00561">
    <property type="entry name" value="Abhydrolase_1"/>
    <property type="match status" value="1"/>
</dbReference>
<gene>
    <name evidence="3" type="ORF">ET996_06360</name>
</gene>
<dbReference type="EMBL" id="SDMR01000006">
    <property type="protein sequence ID" value="TBT95144.1"/>
    <property type="molecule type" value="Genomic_DNA"/>
</dbReference>
<comment type="caution">
    <text evidence="3">The sequence shown here is derived from an EMBL/GenBank/DDBJ whole genome shotgun (WGS) entry which is preliminary data.</text>
</comment>
<dbReference type="InterPro" id="IPR029058">
    <property type="entry name" value="AB_hydrolase_fold"/>
</dbReference>
<evidence type="ECO:0000313" key="4">
    <source>
        <dbReference type="Proteomes" id="UP000291933"/>
    </source>
</evidence>
<keyword evidence="1 3" id="KW-0378">Hydrolase</keyword>
<dbReference type="AlphaFoldDB" id="A0A4Q9KL94"/>
<dbReference type="PANTHER" id="PTHR46118">
    <property type="entry name" value="PROTEIN ABHD11"/>
    <property type="match status" value="1"/>
</dbReference>
<dbReference type="GO" id="GO:0016787">
    <property type="term" value="F:hydrolase activity"/>
    <property type="evidence" value="ECO:0007669"/>
    <property type="project" value="UniProtKB-KW"/>
</dbReference>
<dbReference type="RefSeq" id="WP_131171731.1">
    <property type="nucleotide sequence ID" value="NZ_FXTL01000005.1"/>
</dbReference>
<evidence type="ECO:0000313" key="3">
    <source>
        <dbReference type="EMBL" id="TBT95144.1"/>
    </source>
</evidence>
<accession>A0A4Q9KL94</accession>
<organism evidence="3 4">
    <name type="scientific">Propioniciclava tarda</name>
    <dbReference type="NCBI Taxonomy" id="433330"/>
    <lineage>
        <taxon>Bacteria</taxon>
        <taxon>Bacillati</taxon>
        <taxon>Actinomycetota</taxon>
        <taxon>Actinomycetes</taxon>
        <taxon>Propionibacteriales</taxon>
        <taxon>Propionibacteriaceae</taxon>
        <taxon>Propioniciclava</taxon>
    </lineage>
</organism>
<feature type="domain" description="AB hydrolase-1" evidence="2">
    <location>
        <begin position="13"/>
        <end position="246"/>
    </location>
</feature>
<dbReference type="Gene3D" id="3.40.50.1820">
    <property type="entry name" value="alpha/beta hydrolase"/>
    <property type="match status" value="1"/>
</dbReference>
<evidence type="ECO:0000256" key="1">
    <source>
        <dbReference type="ARBA" id="ARBA00022801"/>
    </source>
</evidence>
<sequence length="267" mass="28819">MSLHVRLVGPGRPNLLFLHGLFGQGRNWTGIAQGLLPEATSLLVDLPDHGHSPWSAEFSYESMADAVAADVSERLGSAAALTVVGHSMGGKVAMLLALRHPELVRGLVIVDIAPDDSSHGYGFGRLVDALLGLRLDGLESRAAASDLLADEIADPVVRDFLLQNLRRHKGQWRWQCNLDLLSGALPQISGWPADASGSYGGPVLWIRGERSEYVREEHFAAMLALFPRAALLTVPDAGHWVHSDAPDAVTDGIRHYLVAEGLNRDLP</sequence>
<proteinExistence type="predicted"/>
<dbReference type="InterPro" id="IPR000073">
    <property type="entry name" value="AB_hydrolase_1"/>
</dbReference>
<name>A0A4Q9KL94_PROTD</name>
<dbReference type="PANTHER" id="PTHR46118:SF4">
    <property type="entry name" value="PROTEIN ABHD11"/>
    <property type="match status" value="1"/>
</dbReference>
<dbReference type="SUPFAM" id="SSF53474">
    <property type="entry name" value="alpha/beta-Hydrolases"/>
    <property type="match status" value="1"/>
</dbReference>
<reference evidence="3 4" key="1">
    <citation type="submission" date="2019-01" db="EMBL/GenBank/DDBJ databases">
        <title>Lactibacter flavus gen. nov., sp. nov., a novel bacterium of the family Propionibacteriaceae isolated from raw milk and dairy products.</title>
        <authorList>
            <person name="Huptas C."/>
            <person name="Wenning M."/>
            <person name="Breitenwieser F."/>
            <person name="Doll E."/>
            <person name="Von Neubeck M."/>
            <person name="Busse H.-J."/>
            <person name="Scherer S."/>
        </authorList>
    </citation>
    <scope>NUCLEOTIDE SEQUENCE [LARGE SCALE GENOMIC DNA]</scope>
    <source>
        <strain evidence="4">DSM 22130 / JCM 15804 / WR061</strain>
    </source>
</reference>